<dbReference type="Proteomes" id="UP000062398">
    <property type="component" value="Chromosome"/>
</dbReference>
<evidence type="ECO:0000313" key="3">
    <source>
        <dbReference type="EMBL" id="AKV74048.1"/>
    </source>
</evidence>
<accession>A0A088E3Z9</accession>
<feature type="transmembrane region" description="Helical" evidence="1">
    <location>
        <begin position="41"/>
        <end position="63"/>
    </location>
</feature>
<evidence type="ECO:0000256" key="1">
    <source>
        <dbReference type="SAM" id="Phobius"/>
    </source>
</evidence>
<reference evidence="7 9" key="3">
    <citation type="submission" date="2015-07" db="EMBL/GenBank/DDBJ databases">
        <title>Physiological, transcriptional responses and genome re-sequencing of acid resistant extremely thermoacidophilic Metallosphaera sedula SARC-M1.</title>
        <authorList>
            <person name="Ai C."/>
            <person name="McCarthy S."/>
            <person name="Eckrich V."/>
            <person name="Rudrappa D."/>
            <person name="Qiu G."/>
            <person name="Blum P."/>
        </authorList>
    </citation>
    <scope>NUCLEOTIDE SEQUENCE [LARGE SCALE GENOMIC DNA]</scope>
    <source>
        <strain evidence="7 9">SARC-M1</strain>
    </source>
</reference>
<dbReference type="InterPro" id="IPR009321">
    <property type="entry name" value="DUF973"/>
</dbReference>
<dbReference type="OMA" id="FAIRIEP"/>
<dbReference type="EMBL" id="CP008822">
    <property type="protein sequence ID" value="AIM27144.1"/>
    <property type="molecule type" value="Genomic_DNA"/>
</dbReference>
<feature type="transmembrane region" description="Helical" evidence="1">
    <location>
        <begin position="118"/>
        <end position="139"/>
    </location>
</feature>
<dbReference type="PATRIC" id="fig|43687.5.peg.1024"/>
<evidence type="ECO:0000313" key="5">
    <source>
        <dbReference type="EMBL" id="AKV78539.1"/>
    </source>
</evidence>
<dbReference type="Pfam" id="PF06157">
    <property type="entry name" value="DUF973"/>
    <property type="match status" value="1"/>
</dbReference>
<evidence type="ECO:0000313" key="4">
    <source>
        <dbReference type="EMBL" id="AKV76288.1"/>
    </source>
</evidence>
<keyword evidence="1" id="KW-0472">Membrane</keyword>
<sequence length="277" mass="29180">MASPQEVNGISRLRGGIAFEFLAAILLILGIVFFAGGIAGVIVGVIILVIAIAVAIIALVRLYGGFSALEPFVPNMVLGRIGVILSIIPYLNFIGYILIGIALYFIGERYNNGTLKTGGIITAIPFINFIGLIISYIGLGSINFSAVPQPSYQPGYGQGPGYQPGYGQGTGVGQGYGPSQQGQPVSVYQVGQGTLKYNTANFTLYSSGQVRITGASLEGVDTYAVSINPMFLSPGNNNVSVNFSSLPQTMIPGGVYRIKVNLDNNTSVYVSVIYSQQ</sequence>
<dbReference type="Proteomes" id="UP000068832">
    <property type="component" value="Chromosome"/>
</dbReference>
<dbReference type="EMBL" id="CP012173">
    <property type="protein sequence ID" value="AKV76288.1"/>
    <property type="molecule type" value="Genomic_DNA"/>
</dbReference>
<evidence type="ECO:0000313" key="11">
    <source>
        <dbReference type="Proteomes" id="UP000062398"/>
    </source>
</evidence>
<evidence type="ECO:0000313" key="13">
    <source>
        <dbReference type="Proteomes" id="UP000068832"/>
    </source>
</evidence>
<feature type="transmembrane region" description="Helical" evidence="1">
    <location>
        <begin position="15"/>
        <end position="34"/>
    </location>
</feature>
<evidence type="ECO:0000313" key="10">
    <source>
        <dbReference type="Proteomes" id="UP000061362"/>
    </source>
</evidence>
<name>A0A088E3Z9_9CREN</name>
<keyword evidence="1" id="KW-1133">Transmembrane helix</keyword>
<evidence type="ECO:0000313" key="7">
    <source>
        <dbReference type="EMBL" id="AKV83029.1"/>
    </source>
</evidence>
<dbReference type="EMBL" id="CP012174">
    <property type="protein sequence ID" value="AKV78539.1"/>
    <property type="molecule type" value="Genomic_DNA"/>
</dbReference>
<organism evidence="2 8">
    <name type="scientific">Metallosphaera sedula</name>
    <dbReference type="NCBI Taxonomy" id="43687"/>
    <lineage>
        <taxon>Archaea</taxon>
        <taxon>Thermoproteota</taxon>
        <taxon>Thermoprotei</taxon>
        <taxon>Sulfolobales</taxon>
        <taxon>Sulfolobaceae</taxon>
        <taxon>Metallosphaera</taxon>
    </lineage>
</organism>
<dbReference type="AlphaFoldDB" id="A0A088E3Z9"/>
<evidence type="ECO:0000313" key="8">
    <source>
        <dbReference type="Proteomes" id="UP000029084"/>
    </source>
</evidence>
<dbReference type="GeneID" id="91755459"/>
<evidence type="ECO:0000313" key="12">
    <source>
        <dbReference type="Proteomes" id="UP000062475"/>
    </source>
</evidence>
<dbReference type="Proteomes" id="UP000062475">
    <property type="component" value="Chromosome"/>
</dbReference>
<evidence type="ECO:0008006" key="14">
    <source>
        <dbReference type="Google" id="ProtNLM"/>
    </source>
</evidence>
<protein>
    <recommendedName>
        <fullName evidence="14">DUF973 family protein</fullName>
    </recommendedName>
</protein>
<feature type="transmembrane region" description="Helical" evidence="1">
    <location>
        <begin position="83"/>
        <end position="106"/>
    </location>
</feature>
<gene>
    <name evidence="2" type="ORF">HA72_0990</name>
    <name evidence="3" type="ORF">MsedA_1003</name>
    <name evidence="4" type="ORF">MsedB_1005</name>
    <name evidence="5" type="ORF">MsedC_1003</name>
    <name evidence="6" type="ORF">MsedD_1004</name>
    <name evidence="7" type="ORF">MsedE_1005</name>
</gene>
<dbReference type="EMBL" id="CP012175">
    <property type="protein sequence ID" value="AKV80784.1"/>
    <property type="molecule type" value="Genomic_DNA"/>
</dbReference>
<reference evidence="2 8" key="1">
    <citation type="journal article" date="2014" name="J. Bacteriol.">
        <title>Role of an Archaeal PitA Transporter in the Copper and Arsenic Resistance of Metallosphaera sedula, an Extreme Thermoacidophile.</title>
        <authorList>
            <person name="McCarthy S."/>
            <person name="Ai C."/>
            <person name="Wheaton G."/>
            <person name="Tevatia R."/>
            <person name="Eckrich V."/>
            <person name="Kelly R."/>
            <person name="Blum P."/>
        </authorList>
    </citation>
    <scope>NUCLEOTIDE SEQUENCE [LARGE SCALE GENOMIC DNA]</scope>
    <source>
        <strain evidence="2 8">CuR1</strain>
    </source>
</reference>
<dbReference type="EMBL" id="CP012176">
    <property type="protein sequence ID" value="AKV83029.1"/>
    <property type="molecule type" value="Genomic_DNA"/>
</dbReference>
<proteinExistence type="predicted"/>
<dbReference type="OrthoDB" id="34747at2157"/>
<dbReference type="RefSeq" id="WP_012020945.1">
    <property type="nucleotide sequence ID" value="NZ_CP008822.1"/>
</dbReference>
<evidence type="ECO:0000313" key="6">
    <source>
        <dbReference type="EMBL" id="AKV80784.1"/>
    </source>
</evidence>
<evidence type="ECO:0000313" key="2">
    <source>
        <dbReference type="EMBL" id="AIM27144.1"/>
    </source>
</evidence>
<dbReference type="Proteomes" id="UP000029084">
    <property type="component" value="Chromosome"/>
</dbReference>
<dbReference type="Proteomes" id="UP000056255">
    <property type="component" value="Chromosome"/>
</dbReference>
<dbReference type="Proteomes" id="UP000061362">
    <property type="component" value="Chromosome"/>
</dbReference>
<reference evidence="10 11" key="2">
    <citation type="journal article" date="2015" name="Genome Announc.">
        <title>Complete Genome Sequences of Evolved Arsenate-Resistant Metallosphaera sedula Strains.</title>
        <authorList>
            <person name="Ai C."/>
            <person name="McCarthy S."/>
            <person name="Schackwitz W."/>
            <person name="Martin J."/>
            <person name="Lipzen A."/>
            <person name="Blum P."/>
        </authorList>
    </citation>
    <scope>NUCLEOTIDE SEQUENCE [LARGE SCALE GENOMIC DNA]</scope>
    <source>
        <strain evidence="5 11">ARS120-1</strain>
        <strain evidence="6 10">ARS120-2</strain>
        <strain evidence="3 13">ARS50-1</strain>
        <strain evidence="4 12">ARS50-2</strain>
    </source>
</reference>
<evidence type="ECO:0000313" key="9">
    <source>
        <dbReference type="Proteomes" id="UP000056255"/>
    </source>
</evidence>
<dbReference type="EMBL" id="CP012172">
    <property type="protein sequence ID" value="AKV74048.1"/>
    <property type="molecule type" value="Genomic_DNA"/>
</dbReference>
<keyword evidence="1" id="KW-0812">Transmembrane</keyword>